<feature type="transmembrane region" description="Helical" evidence="1">
    <location>
        <begin position="136"/>
        <end position="155"/>
    </location>
</feature>
<sequence>MVLLWFGATAGPLTLLARTWLTLGSRLENGDNLLGALAFLLTFFTVLTNLMMALCYVAALTNWTWLGWWNRPFARGLTVGSIVMVSVYYIFFLSGLEAFTGMDQVLNIYLHYLAPWLFVLWWLLTPPHGALRFTDVPKMLLYPLVYVIVVMIRGALVHEYPYPVLNVEKLGYGQFAIGCLGMLAGFVVFYALTVTIDRWLGRRQPARV</sequence>
<feature type="transmembrane region" description="Helical" evidence="1">
    <location>
        <begin position="106"/>
        <end position="124"/>
    </location>
</feature>
<dbReference type="EMBL" id="LAJE02000152">
    <property type="protein sequence ID" value="OEO31625.1"/>
    <property type="molecule type" value="Genomic_DNA"/>
</dbReference>
<feature type="transmembrane region" description="Helical" evidence="1">
    <location>
        <begin position="73"/>
        <end position="94"/>
    </location>
</feature>
<organism evidence="2 3">
    <name type="scientific">Devosia insulae DS-56</name>
    <dbReference type="NCBI Taxonomy" id="1116389"/>
    <lineage>
        <taxon>Bacteria</taxon>
        <taxon>Pseudomonadati</taxon>
        <taxon>Pseudomonadota</taxon>
        <taxon>Alphaproteobacteria</taxon>
        <taxon>Hyphomicrobiales</taxon>
        <taxon>Devosiaceae</taxon>
        <taxon>Devosia</taxon>
    </lineage>
</organism>
<reference evidence="2 3" key="1">
    <citation type="journal article" date="2015" name="Genome Announc.">
        <title>Genome Assemblies of Three Soil-Associated Devosia species: D. insulae, D. limi, and D. soli.</title>
        <authorList>
            <person name="Hassan Y.I."/>
            <person name="Lepp D."/>
            <person name="Zhou T."/>
        </authorList>
    </citation>
    <scope>NUCLEOTIDE SEQUENCE [LARGE SCALE GENOMIC DNA]</scope>
    <source>
        <strain evidence="2 3">DS-56</strain>
    </source>
</reference>
<keyword evidence="1" id="KW-0472">Membrane</keyword>
<protein>
    <recommendedName>
        <fullName evidence="4">FAR-17a/AIG1-like protein</fullName>
    </recommendedName>
</protein>
<keyword evidence="3" id="KW-1185">Reference proteome</keyword>
<name>A0A1E5XSU6_9HYPH</name>
<keyword evidence="1" id="KW-1133">Transmembrane helix</keyword>
<feature type="transmembrane region" description="Helical" evidence="1">
    <location>
        <begin position="175"/>
        <end position="196"/>
    </location>
</feature>
<dbReference type="AlphaFoldDB" id="A0A1E5XSU6"/>
<dbReference type="InterPro" id="IPR049713">
    <property type="entry name" value="Pr6Pr-like"/>
</dbReference>
<evidence type="ECO:0000313" key="2">
    <source>
        <dbReference type="EMBL" id="OEO31625.1"/>
    </source>
</evidence>
<feature type="transmembrane region" description="Helical" evidence="1">
    <location>
        <begin position="33"/>
        <end position="61"/>
    </location>
</feature>
<accession>A0A1E5XSU6</accession>
<dbReference type="NCBIfam" id="NF038065">
    <property type="entry name" value="Pr6Pr"/>
    <property type="match status" value="1"/>
</dbReference>
<evidence type="ECO:0000256" key="1">
    <source>
        <dbReference type="SAM" id="Phobius"/>
    </source>
</evidence>
<gene>
    <name evidence="2" type="ORF">VW23_015455</name>
</gene>
<dbReference type="Proteomes" id="UP000095463">
    <property type="component" value="Unassembled WGS sequence"/>
</dbReference>
<comment type="caution">
    <text evidence="2">The sequence shown here is derived from an EMBL/GenBank/DDBJ whole genome shotgun (WGS) entry which is preliminary data.</text>
</comment>
<proteinExistence type="predicted"/>
<evidence type="ECO:0008006" key="4">
    <source>
        <dbReference type="Google" id="ProtNLM"/>
    </source>
</evidence>
<evidence type="ECO:0000313" key="3">
    <source>
        <dbReference type="Proteomes" id="UP000095463"/>
    </source>
</evidence>
<keyword evidence="1" id="KW-0812">Transmembrane</keyword>